<evidence type="ECO:0000256" key="1">
    <source>
        <dbReference type="ARBA" id="ARBA00022737"/>
    </source>
</evidence>
<dbReference type="Pfam" id="PF00023">
    <property type="entry name" value="Ank"/>
    <property type="match status" value="2"/>
</dbReference>
<feature type="repeat" description="ANK" evidence="3">
    <location>
        <begin position="889"/>
        <end position="921"/>
    </location>
</feature>
<dbReference type="SUPFAM" id="SSF48403">
    <property type="entry name" value="Ankyrin repeat"/>
    <property type="match status" value="2"/>
</dbReference>
<gene>
    <name evidence="6" type="ORF">MEDL_55529</name>
</gene>
<feature type="repeat" description="ANK" evidence="3">
    <location>
        <begin position="790"/>
        <end position="822"/>
    </location>
</feature>
<dbReference type="SMART" id="SM00248">
    <property type="entry name" value="ANK"/>
    <property type="match status" value="17"/>
</dbReference>
<feature type="repeat" description="ANK" evidence="3">
    <location>
        <begin position="922"/>
        <end position="954"/>
    </location>
</feature>
<feature type="domain" description="DZIP3-like HEPN" evidence="4">
    <location>
        <begin position="43"/>
        <end position="163"/>
    </location>
</feature>
<dbReference type="PROSITE" id="PS50297">
    <property type="entry name" value="ANK_REP_REGION"/>
    <property type="match status" value="10"/>
</dbReference>
<dbReference type="PROSITE" id="PS50088">
    <property type="entry name" value="ANK_REPEAT"/>
    <property type="match status" value="13"/>
</dbReference>
<organism evidence="6 7">
    <name type="scientific">Mytilus edulis</name>
    <name type="common">Blue mussel</name>
    <dbReference type="NCBI Taxonomy" id="6550"/>
    <lineage>
        <taxon>Eukaryota</taxon>
        <taxon>Metazoa</taxon>
        <taxon>Spiralia</taxon>
        <taxon>Lophotrochozoa</taxon>
        <taxon>Mollusca</taxon>
        <taxon>Bivalvia</taxon>
        <taxon>Autobranchia</taxon>
        <taxon>Pteriomorphia</taxon>
        <taxon>Mytilida</taxon>
        <taxon>Mytiloidea</taxon>
        <taxon>Mytilidae</taxon>
        <taxon>Mytilinae</taxon>
        <taxon>Mytilus</taxon>
    </lineage>
</organism>
<dbReference type="Gene3D" id="1.25.40.20">
    <property type="entry name" value="Ankyrin repeat-containing domain"/>
    <property type="match status" value="5"/>
</dbReference>
<feature type="repeat" description="ANK" evidence="3">
    <location>
        <begin position="1072"/>
        <end position="1104"/>
    </location>
</feature>
<keyword evidence="2 3" id="KW-0040">ANK repeat</keyword>
<feature type="repeat" description="ANK" evidence="3">
    <location>
        <begin position="665"/>
        <end position="697"/>
    </location>
</feature>
<feature type="repeat" description="ANK" evidence="3">
    <location>
        <begin position="1180"/>
        <end position="1212"/>
    </location>
</feature>
<feature type="domain" description="Novel STAND NTPase 3" evidence="5">
    <location>
        <begin position="202"/>
        <end position="353"/>
    </location>
</feature>
<evidence type="ECO:0000313" key="7">
    <source>
        <dbReference type="Proteomes" id="UP000683360"/>
    </source>
</evidence>
<dbReference type="AlphaFoldDB" id="A0A8S3UM74"/>
<dbReference type="Pfam" id="PF18738">
    <property type="entry name" value="HEPN_DZIP3"/>
    <property type="match status" value="1"/>
</dbReference>
<dbReference type="Pfam" id="PF20720">
    <property type="entry name" value="nSTAND3"/>
    <property type="match status" value="1"/>
</dbReference>
<evidence type="ECO:0008006" key="8">
    <source>
        <dbReference type="Google" id="ProtNLM"/>
    </source>
</evidence>
<evidence type="ECO:0000256" key="3">
    <source>
        <dbReference type="PROSITE-ProRule" id="PRU00023"/>
    </source>
</evidence>
<dbReference type="InterPro" id="IPR041249">
    <property type="entry name" value="HEPN_DZIP3"/>
</dbReference>
<dbReference type="InterPro" id="IPR049050">
    <property type="entry name" value="nSTAND3"/>
</dbReference>
<reference evidence="6" key="1">
    <citation type="submission" date="2021-03" db="EMBL/GenBank/DDBJ databases">
        <authorList>
            <person name="Bekaert M."/>
        </authorList>
    </citation>
    <scope>NUCLEOTIDE SEQUENCE</scope>
</reference>
<dbReference type="InterPro" id="IPR002110">
    <property type="entry name" value="Ankyrin_rpt"/>
</dbReference>
<accession>A0A8S3UM74</accession>
<evidence type="ECO:0000259" key="4">
    <source>
        <dbReference type="Pfam" id="PF18738"/>
    </source>
</evidence>
<evidence type="ECO:0000259" key="5">
    <source>
        <dbReference type="Pfam" id="PF20720"/>
    </source>
</evidence>
<feature type="repeat" description="ANK" evidence="3">
    <location>
        <begin position="1105"/>
        <end position="1143"/>
    </location>
</feature>
<feature type="repeat" description="ANK" evidence="3">
    <location>
        <begin position="704"/>
        <end position="736"/>
    </location>
</feature>
<dbReference type="SUPFAM" id="SSF52540">
    <property type="entry name" value="P-loop containing nucleoside triphosphate hydrolases"/>
    <property type="match status" value="1"/>
</dbReference>
<keyword evidence="1" id="KW-0677">Repeat</keyword>
<feature type="repeat" description="ANK" evidence="3">
    <location>
        <begin position="1006"/>
        <end position="1038"/>
    </location>
</feature>
<feature type="repeat" description="ANK" evidence="3">
    <location>
        <begin position="823"/>
        <end position="855"/>
    </location>
</feature>
<evidence type="ECO:0000256" key="2">
    <source>
        <dbReference type="ARBA" id="ARBA00023043"/>
    </source>
</evidence>
<proteinExistence type="predicted"/>
<feature type="repeat" description="ANK" evidence="3">
    <location>
        <begin position="1213"/>
        <end position="1243"/>
    </location>
</feature>
<feature type="repeat" description="ANK" evidence="3">
    <location>
        <begin position="757"/>
        <end position="789"/>
    </location>
</feature>
<feature type="repeat" description="ANK" evidence="3">
    <location>
        <begin position="955"/>
        <end position="987"/>
    </location>
</feature>
<dbReference type="EMBL" id="CAJPWZ010002701">
    <property type="protein sequence ID" value="CAG2243386.1"/>
    <property type="molecule type" value="Genomic_DNA"/>
</dbReference>
<name>A0A8S3UM74_MYTED</name>
<sequence>MADSKEETNYWRIVSLLYKVAPSAVRVKFDKEFHPTNGLEAALKKDKWRVLEPLKERKSLTRCSLVSSKTFDLTLMICLLRNLASIQVNDKLPHSSDTSEAADLSRLKYYRNEVAHHDGCKLTDINFEIYWSDILQAINRLGGPQFTQICQDVKDMTLNNNDKEILIEIRNLEKSSTLVPKALQKIHEDLIYEWGYADNKVVKTRAISRIEELLKSTDVIVAVGPSGCGKSTAIHHVALWLQNQQGYRIVPVHSPEDIIQYCEPKYIQVFVIDDVCGKSTIDIGLVNRWTTLTTHITQIIEDHKIKILLSCRKHIYLDRSFAGVELLSKTACDLVSNYSLTDIERNKIASTYLTESELHAIQMSGLVEKFNFFPLLCCLYSKQRLTGILDFFDSPISVIRSDLDLLRKANDQTTLATMSLFIAFNNRLDENMLSRSHWMTELLETISEHLYLQARFSIKEVKSELQKLEMSYVKKTVSTYSILHDKIYDIFLSFCGEYFFDLVLEVAHKDVICDRCVLESIQIENQTLAKDKNVIKVPGIKEQNYFKRILRDIHKGSIKNIFLNRQFKCFTFRKKMFEYLQQEVDVKKVLLDVPSEDISYMLLSMTRQCYWDMVPILLTEHVDVNVTDWKGTPLFYAIEKRNIDIAKLLLDHHADPNMKGWLEKGSQTSLHLAVETKNIDLIRLLFAHHANANVTRIASGNGDATETPLHVALQQKHENIIKLLLDNKADYNVLDQWNRTPLYQTHGADPNIGEKYHYNTPLHEAFSKGNIDMIKMLLDYKADLNVKNEDGETPLFQAVEKNHSDIVKIHLKHKADIKVCNNKNESLLFKASSMGHTKIVKLLLENNCDSNVCNTKNESPIFISSLLAHAGTLKVLLEHKCDPNICNDKNISPLFVASENGHTDIVRLLLEHKCDPNICNYMNISPLFVAIKKGHSDIVRLLLEHNCNLNMCNDSNESPIFIASKEGRHNIVKLLLERSSNIENENKISSFLPHLRMGILIFFNKSDESVLYVAIKKNHSDIVRLLLKHNCDLKICNDENESSLFIASKNGQTDIVKLLLEHHCDPILCNAKNESPLFAASQEGHADIVKLLLEHNCDANICNDKNASPLFIASKNGETDIEGHADIVKLLLEHNCDANICNDKNASPLFIASKNGETDIVKLLLESTSKTCDPILCNAKNESPLFAASKEGHADIVKLLLEHNCDANICNDKNASPLFIASKNGETDVVKLLLEHHCDPIFV</sequence>
<dbReference type="InterPro" id="IPR036770">
    <property type="entry name" value="Ankyrin_rpt-contain_sf"/>
</dbReference>
<keyword evidence="7" id="KW-1185">Reference proteome</keyword>
<dbReference type="Pfam" id="PF12796">
    <property type="entry name" value="Ank_2"/>
    <property type="match status" value="6"/>
</dbReference>
<dbReference type="InterPro" id="IPR050889">
    <property type="entry name" value="Dendritic_Spine_Reg/Scaffold"/>
</dbReference>
<comment type="caution">
    <text evidence="6">The sequence shown here is derived from an EMBL/GenBank/DDBJ whole genome shotgun (WGS) entry which is preliminary data.</text>
</comment>
<dbReference type="PANTHER" id="PTHR24166">
    <property type="entry name" value="ROLLING PEBBLES, ISOFORM B"/>
    <property type="match status" value="1"/>
</dbReference>
<dbReference type="Proteomes" id="UP000683360">
    <property type="component" value="Unassembled WGS sequence"/>
</dbReference>
<dbReference type="InterPro" id="IPR027417">
    <property type="entry name" value="P-loop_NTPase"/>
</dbReference>
<dbReference type="OrthoDB" id="6116566at2759"/>
<evidence type="ECO:0000313" key="6">
    <source>
        <dbReference type="EMBL" id="CAG2243386.1"/>
    </source>
</evidence>
<protein>
    <recommendedName>
        <fullName evidence="8">DZIP3-like HEPN domain-containing protein</fullName>
    </recommendedName>
</protein>
<dbReference type="PANTHER" id="PTHR24166:SF48">
    <property type="entry name" value="PROTEIN VAPYRIN"/>
    <property type="match status" value="1"/>
</dbReference>